<keyword evidence="2" id="KW-1185">Reference proteome</keyword>
<organism evidence="1 2">
    <name type="scientific">Inconstantimicrobium mannanitabidum</name>
    <dbReference type="NCBI Taxonomy" id="1604901"/>
    <lineage>
        <taxon>Bacteria</taxon>
        <taxon>Bacillati</taxon>
        <taxon>Bacillota</taxon>
        <taxon>Clostridia</taxon>
        <taxon>Eubacteriales</taxon>
        <taxon>Clostridiaceae</taxon>
        <taxon>Inconstantimicrobium</taxon>
    </lineage>
</organism>
<gene>
    <name evidence="1" type="primary">proB</name>
    <name evidence="1" type="ORF">rsdtw13_33490</name>
</gene>
<protein>
    <submittedName>
        <fullName evidence="1">Glutamate 5-kinase</fullName>
    </submittedName>
</protein>
<reference evidence="1" key="1">
    <citation type="journal article" date="2025" name="Int. J. Syst. Evol. Microbiol.">
        <title>Inconstantimicrobium mannanitabidum sp. nov., a novel member of the family Clostridiaceae isolated from anoxic soil under the treatment of reductive soil disinfestation.</title>
        <authorList>
            <person name="Ueki A."/>
            <person name="Tonouchi A."/>
            <person name="Honma S."/>
            <person name="Kaku N."/>
            <person name="Ueki K."/>
        </authorList>
    </citation>
    <scope>NUCLEOTIDE SEQUENCE</scope>
    <source>
        <strain evidence="1">TW13</strain>
    </source>
</reference>
<evidence type="ECO:0000313" key="1">
    <source>
        <dbReference type="EMBL" id="GKX68091.1"/>
    </source>
</evidence>
<accession>A0ACB5RG89</accession>
<name>A0ACB5RG89_9CLOT</name>
<sequence length="273" mass="29472">MKDYRKKLKDCKRVVVKVGTSTLTYENGNINLGKLEKLSREISDLVNRGYEIVLVSSGAIGLGCSKLKLSERPQSIREKQAVAAVGQCELMSLYSKLFGEYGHVVGQILLTRDVVEDLHMRENVCNTFQILLSKGIVPVVNENDSVAIDEIENICNFGDNDNLAAIVAKLINADLLIILSDIDGLYDSDPRVNKASKLMPVVFEINEQLESIAGGAGSSAGTGGMKTKIEAAKVVIGEGINMVIANGAEDRSIDRILGGEDLGTLFLGEKGEK</sequence>
<proteinExistence type="predicted"/>
<comment type="caution">
    <text evidence="1">The sequence shown here is derived from an EMBL/GenBank/DDBJ whole genome shotgun (WGS) entry which is preliminary data.</text>
</comment>
<dbReference type="EMBL" id="BROD01000001">
    <property type="protein sequence ID" value="GKX68091.1"/>
    <property type="molecule type" value="Genomic_DNA"/>
</dbReference>
<evidence type="ECO:0000313" key="2">
    <source>
        <dbReference type="Proteomes" id="UP001058074"/>
    </source>
</evidence>
<dbReference type="Proteomes" id="UP001058074">
    <property type="component" value="Unassembled WGS sequence"/>
</dbReference>